<dbReference type="Pfam" id="PF08268">
    <property type="entry name" value="FBA_3"/>
    <property type="match status" value="1"/>
</dbReference>
<evidence type="ECO:0000259" key="1">
    <source>
        <dbReference type="SMART" id="SM00256"/>
    </source>
</evidence>
<dbReference type="NCBIfam" id="TIGR01640">
    <property type="entry name" value="F_box_assoc_1"/>
    <property type="match status" value="1"/>
</dbReference>
<dbReference type="SMART" id="SM00256">
    <property type="entry name" value="FBOX"/>
    <property type="match status" value="1"/>
</dbReference>
<dbReference type="RefSeq" id="XP_019082535.1">
    <property type="nucleotide sequence ID" value="XM_019226990.1"/>
</dbReference>
<reference evidence="2" key="1">
    <citation type="journal article" date="2014" name="Nat. Commun.">
        <title>The emerging biofuel crop Camelina sativa retains a highly undifferentiated hexaploid genome structure.</title>
        <authorList>
            <person name="Kagale S."/>
            <person name="Koh C."/>
            <person name="Nixon J."/>
            <person name="Bollina V."/>
            <person name="Clarke W.E."/>
            <person name="Tuteja R."/>
            <person name="Spillane C."/>
            <person name="Robinson S.J."/>
            <person name="Links M.G."/>
            <person name="Clarke C."/>
            <person name="Higgins E.E."/>
            <person name="Huebert T."/>
            <person name="Sharpe A.G."/>
            <person name="Parkin I.A."/>
        </authorList>
    </citation>
    <scope>NUCLEOTIDE SEQUENCE [LARGE SCALE GENOMIC DNA]</scope>
    <source>
        <strain evidence="2">cv. DH55</strain>
    </source>
</reference>
<accession>A0ABM1Q6Z7</accession>
<evidence type="ECO:0000313" key="2">
    <source>
        <dbReference type="Proteomes" id="UP000694864"/>
    </source>
</evidence>
<dbReference type="GeneID" id="104704297"/>
<dbReference type="PANTHER" id="PTHR31111:SF113">
    <property type="entry name" value="F-BOX ASSOCIATED UBIQUITINATION EFFECTOR FAMILY PROTEIN"/>
    <property type="match status" value="1"/>
</dbReference>
<gene>
    <name evidence="3" type="primary">LOC104704297</name>
</gene>
<sequence>MKSRSQNVSEDLLTISRPNTRSITLSNGRGNSLPISIDLVIEIFLRLPVKSIATCRCVSKLWAAVPSRQDFTELFLTRSSNRPQILYACEDKKRFVFFSSREPRNTVEMSSVAPNHLTHFPSSSEIFGPSNGFVILNGLRTLKGKKNKGLLVSVLFNPSTAQYITLPKMKRNTMIGLQGYECDGIQFKLMNYLGYDPIEKQLKVLSMTLPYGIHDENFLEYQVLTLGARKPLWRIIKCCVPHFSGCKGICIDGNLYYVARINRSFEVYMIACFDFRYEKFSFMKVMETFNRDLPFTTTLINYNGKLGSLISDESNSHYVSRNSTCFELWVLDDAGKREWTKHVYVLPPLWKNLVGEDKLHFVGMIGTNEIVLSPNHQYVPSYVFYYNIERNTTIRVKIKGMEAFEGNRFRTFLNHVENVKLIQPF</sequence>
<feature type="domain" description="F-box" evidence="1">
    <location>
        <begin position="35"/>
        <end position="75"/>
    </location>
</feature>
<organism evidence="2 3">
    <name type="scientific">Camelina sativa</name>
    <name type="common">False flax</name>
    <name type="synonym">Myagrum sativum</name>
    <dbReference type="NCBI Taxonomy" id="90675"/>
    <lineage>
        <taxon>Eukaryota</taxon>
        <taxon>Viridiplantae</taxon>
        <taxon>Streptophyta</taxon>
        <taxon>Embryophyta</taxon>
        <taxon>Tracheophyta</taxon>
        <taxon>Spermatophyta</taxon>
        <taxon>Magnoliopsida</taxon>
        <taxon>eudicotyledons</taxon>
        <taxon>Gunneridae</taxon>
        <taxon>Pentapetalae</taxon>
        <taxon>rosids</taxon>
        <taxon>malvids</taxon>
        <taxon>Brassicales</taxon>
        <taxon>Brassicaceae</taxon>
        <taxon>Camelineae</taxon>
        <taxon>Camelina</taxon>
    </lineage>
</organism>
<dbReference type="InterPro" id="IPR001810">
    <property type="entry name" value="F-box_dom"/>
</dbReference>
<dbReference type="InterPro" id="IPR017451">
    <property type="entry name" value="F-box-assoc_interact_dom"/>
</dbReference>
<keyword evidence="2" id="KW-1185">Reference proteome</keyword>
<dbReference type="SUPFAM" id="SSF81383">
    <property type="entry name" value="F-box domain"/>
    <property type="match status" value="1"/>
</dbReference>
<protein>
    <submittedName>
        <fullName evidence="3">F-box protein At3g23960</fullName>
    </submittedName>
</protein>
<reference evidence="3" key="2">
    <citation type="submission" date="2025-08" db="UniProtKB">
        <authorList>
            <consortium name="RefSeq"/>
        </authorList>
    </citation>
    <scope>IDENTIFICATION</scope>
    <source>
        <tissue evidence="3">Leaf</tissue>
    </source>
</reference>
<dbReference type="Proteomes" id="UP000694864">
    <property type="component" value="Chromosome 7"/>
</dbReference>
<name>A0ABM1Q6Z7_CAMSA</name>
<evidence type="ECO:0000313" key="3">
    <source>
        <dbReference type="RefSeq" id="XP_019082535.1"/>
    </source>
</evidence>
<dbReference type="PANTHER" id="PTHR31111">
    <property type="entry name" value="BNAA05G37150D PROTEIN-RELATED"/>
    <property type="match status" value="1"/>
</dbReference>
<dbReference type="InterPro" id="IPR036047">
    <property type="entry name" value="F-box-like_dom_sf"/>
</dbReference>
<dbReference type="InterPro" id="IPR013187">
    <property type="entry name" value="F-box-assoc_dom_typ3"/>
</dbReference>
<proteinExistence type="predicted"/>
<dbReference type="Pfam" id="PF00646">
    <property type="entry name" value="F-box"/>
    <property type="match status" value="1"/>
</dbReference>